<dbReference type="PANTHER" id="PTHR10993:SF7">
    <property type="entry name" value="LIPOYLTRANSFERASE 2, MITOCHONDRIAL-RELATED"/>
    <property type="match status" value="1"/>
</dbReference>
<comment type="catalytic activity">
    <reaction evidence="5 6">
        <text>octanoyl-[ACP] + L-lysyl-[protein] = N(6)-octanoyl-L-lysyl-[protein] + holo-[ACP] + H(+)</text>
        <dbReference type="Rhea" id="RHEA:17665"/>
        <dbReference type="Rhea" id="RHEA-COMP:9636"/>
        <dbReference type="Rhea" id="RHEA-COMP:9685"/>
        <dbReference type="Rhea" id="RHEA-COMP:9752"/>
        <dbReference type="Rhea" id="RHEA-COMP:9928"/>
        <dbReference type="ChEBI" id="CHEBI:15378"/>
        <dbReference type="ChEBI" id="CHEBI:29969"/>
        <dbReference type="ChEBI" id="CHEBI:64479"/>
        <dbReference type="ChEBI" id="CHEBI:78463"/>
        <dbReference type="ChEBI" id="CHEBI:78809"/>
        <dbReference type="EC" id="2.3.1.181"/>
    </reaction>
</comment>
<reference evidence="9" key="1">
    <citation type="submission" date="2022-12" db="EMBL/GenBank/DDBJ databases">
        <authorList>
            <person name="Krivoruchko A.V."/>
            <person name="Elkin A."/>
        </authorList>
    </citation>
    <scope>NUCLEOTIDE SEQUENCE</scope>
    <source>
        <strain evidence="9">IEGM 1391</strain>
    </source>
</reference>
<evidence type="ECO:0000256" key="7">
    <source>
        <dbReference type="SAM" id="MobiDB-lite"/>
    </source>
</evidence>
<keyword evidence="10" id="KW-1185">Reference proteome</keyword>
<dbReference type="InterPro" id="IPR000544">
    <property type="entry name" value="Octanoyltransferase"/>
</dbReference>
<dbReference type="Proteomes" id="UP001081071">
    <property type="component" value="Unassembled WGS sequence"/>
</dbReference>
<comment type="pathway">
    <text evidence="1 5 6">Protein modification; protein lipoylation via endogenous pathway; protein N(6)-(lipoyl)lysine from octanoyl-[acyl-carrier-protein]: step 1/2.</text>
</comment>
<evidence type="ECO:0000256" key="5">
    <source>
        <dbReference type="HAMAP-Rule" id="MF_00013"/>
    </source>
</evidence>
<feature type="domain" description="BPL/LPL catalytic" evidence="8">
    <location>
        <begin position="47"/>
        <end position="231"/>
    </location>
</feature>
<evidence type="ECO:0000256" key="3">
    <source>
        <dbReference type="ARBA" id="ARBA00023315"/>
    </source>
</evidence>
<dbReference type="GO" id="GO:0033819">
    <property type="term" value="F:lipoyl(octanoyl) transferase activity"/>
    <property type="evidence" value="ECO:0007669"/>
    <property type="project" value="UniProtKB-EC"/>
</dbReference>
<keyword evidence="3 5" id="KW-0012">Acyltransferase</keyword>
<gene>
    <name evidence="5 9" type="primary">lipB</name>
    <name evidence="9" type="ORF">O4220_11845</name>
</gene>
<keyword evidence="5" id="KW-0963">Cytoplasm</keyword>
<comment type="caution">
    <text evidence="9">The sequence shown here is derived from an EMBL/GenBank/DDBJ whole genome shotgun (WGS) entry which is preliminary data.</text>
</comment>
<evidence type="ECO:0000259" key="8">
    <source>
        <dbReference type="PROSITE" id="PS51733"/>
    </source>
</evidence>
<comment type="similarity">
    <text evidence="5 6">Belongs to the LipB family.</text>
</comment>
<feature type="region of interest" description="Disordered" evidence="7">
    <location>
        <begin position="1"/>
        <end position="20"/>
    </location>
</feature>
<dbReference type="PROSITE" id="PS01313">
    <property type="entry name" value="LIPB"/>
    <property type="match status" value="1"/>
</dbReference>
<dbReference type="HAMAP" id="MF_00013">
    <property type="entry name" value="LipB"/>
    <property type="match status" value="1"/>
</dbReference>
<evidence type="ECO:0000256" key="2">
    <source>
        <dbReference type="ARBA" id="ARBA00022679"/>
    </source>
</evidence>
<evidence type="ECO:0000256" key="6">
    <source>
        <dbReference type="PIRNR" id="PIRNR016262"/>
    </source>
</evidence>
<feature type="binding site" evidence="5">
    <location>
        <begin position="174"/>
        <end position="176"/>
    </location>
    <ligand>
        <name>substrate</name>
    </ligand>
</feature>
<feature type="binding site" evidence="5">
    <location>
        <begin position="161"/>
        <end position="163"/>
    </location>
    <ligand>
        <name>substrate</name>
    </ligand>
</feature>
<dbReference type="InterPro" id="IPR004143">
    <property type="entry name" value="BPL_LPL_catalytic"/>
</dbReference>
<dbReference type="InterPro" id="IPR020605">
    <property type="entry name" value="Octanoyltransferase_CS"/>
</dbReference>
<dbReference type="RefSeq" id="WP_269604349.1">
    <property type="nucleotide sequence ID" value="NZ_JAPWIJ010000004.1"/>
</dbReference>
<dbReference type="Pfam" id="PF21948">
    <property type="entry name" value="LplA-B_cat"/>
    <property type="match status" value="1"/>
</dbReference>
<evidence type="ECO:0000256" key="1">
    <source>
        <dbReference type="ARBA" id="ARBA00004821"/>
    </source>
</evidence>
<dbReference type="NCBIfam" id="TIGR00214">
    <property type="entry name" value="lipB"/>
    <property type="match status" value="1"/>
</dbReference>
<accession>A0ABT4ME05</accession>
<dbReference type="SUPFAM" id="SSF55681">
    <property type="entry name" value="Class II aaRS and biotin synthetases"/>
    <property type="match status" value="1"/>
</dbReference>
<feature type="binding site" evidence="5">
    <location>
        <begin position="85"/>
        <end position="92"/>
    </location>
    <ligand>
        <name>substrate</name>
    </ligand>
</feature>
<dbReference type="PROSITE" id="PS51733">
    <property type="entry name" value="BPL_LPL_CATALYTIC"/>
    <property type="match status" value="1"/>
</dbReference>
<keyword evidence="2 5" id="KW-0808">Transferase</keyword>
<name>A0ABT4ME05_9NOCA</name>
<dbReference type="CDD" id="cd16444">
    <property type="entry name" value="LipB"/>
    <property type="match status" value="1"/>
</dbReference>
<feature type="active site" description="Acyl-thioester intermediate" evidence="5">
    <location>
        <position position="192"/>
    </location>
</feature>
<evidence type="ECO:0000313" key="10">
    <source>
        <dbReference type="Proteomes" id="UP001081071"/>
    </source>
</evidence>
<evidence type="ECO:0000313" key="9">
    <source>
        <dbReference type="EMBL" id="MCZ4519207.1"/>
    </source>
</evidence>
<dbReference type="InterPro" id="IPR045864">
    <property type="entry name" value="aa-tRNA-synth_II/BPL/LPL"/>
</dbReference>
<comment type="subcellular location">
    <subcellularLocation>
        <location evidence="5">Cytoplasm</location>
    </subcellularLocation>
</comment>
<organism evidence="9 10">
    <name type="scientific">Rhodococcus ruber</name>
    <dbReference type="NCBI Taxonomy" id="1830"/>
    <lineage>
        <taxon>Bacteria</taxon>
        <taxon>Bacillati</taxon>
        <taxon>Actinomycetota</taxon>
        <taxon>Actinomycetes</taxon>
        <taxon>Mycobacteriales</taxon>
        <taxon>Nocardiaceae</taxon>
        <taxon>Rhodococcus</taxon>
    </lineage>
</organism>
<dbReference type="PIRSF" id="PIRSF016262">
    <property type="entry name" value="LPLase"/>
    <property type="match status" value="1"/>
</dbReference>
<dbReference type="NCBIfam" id="NF010925">
    <property type="entry name" value="PRK14345.1"/>
    <property type="match status" value="1"/>
</dbReference>
<dbReference type="PANTHER" id="PTHR10993">
    <property type="entry name" value="OCTANOYLTRANSFERASE"/>
    <property type="match status" value="1"/>
</dbReference>
<feature type="site" description="Lowers pKa of active site Cys" evidence="5">
    <location>
        <position position="158"/>
    </location>
</feature>
<proteinExistence type="inferred from homology"/>
<dbReference type="EC" id="2.3.1.181" evidence="5 6"/>
<feature type="compositionally biased region" description="Low complexity" evidence="7">
    <location>
        <begin position="1"/>
        <end position="16"/>
    </location>
</feature>
<evidence type="ECO:0000256" key="4">
    <source>
        <dbReference type="ARBA" id="ARBA00024732"/>
    </source>
</evidence>
<dbReference type="Gene3D" id="3.30.930.10">
    <property type="entry name" value="Bira Bifunctional Protein, Domain 2"/>
    <property type="match status" value="1"/>
</dbReference>
<comment type="function">
    <text evidence="4 5 6">Catalyzes the transfer of endogenously produced octanoic acid from octanoyl-acyl-carrier-protein onto the lipoyl domains of lipoate-dependent enzymes. Lipoyl-ACP can also act as a substrate although octanoyl-ACP is likely to be the physiological substrate.</text>
</comment>
<sequence>MSDANSSSVRASARASTDPVEVRELGTVEYTEAWALQRDLAGARADGIGSDTLLLLEHPSVYTAGRRTAEEDMPRDGTPVVEVDRGGKITWHGPGQLVGYPIVKLAQPIDVVKYVRRIEEALISVVSGYGITCGRVDGRSGVWLAAEMRDGNWLPERKIAAIGVRVQRGVTLHGFSLNCNAVMTGFDAIVPCGIADAGVTSLSLELGRDVTTDDVLAAVTSAILAALDGSMPVQDHDIEHPAAVGASVNPQFTTVRFGA</sequence>
<comment type="miscellaneous">
    <text evidence="5">In the reaction, the free carboxyl group of octanoic acid is attached via an amide linkage to the epsilon-amino group of a specific lysine residue of lipoyl domains of lipoate-dependent enzymes.</text>
</comment>
<dbReference type="EMBL" id="JAPWIJ010000004">
    <property type="protein sequence ID" value="MCZ4519207.1"/>
    <property type="molecule type" value="Genomic_DNA"/>
</dbReference>
<protein>
    <recommendedName>
        <fullName evidence="5 6">Octanoyltransferase</fullName>
        <ecNumber evidence="5 6">2.3.1.181</ecNumber>
    </recommendedName>
    <alternativeName>
        <fullName evidence="5">Lipoate-protein ligase B</fullName>
    </alternativeName>
    <alternativeName>
        <fullName evidence="5">Lipoyl/octanoyl transferase</fullName>
    </alternativeName>
    <alternativeName>
        <fullName evidence="5">Octanoyl-[acyl-carrier-protein]-protein N-octanoyltransferase</fullName>
    </alternativeName>
</protein>